<dbReference type="Proteomes" id="UP000076858">
    <property type="component" value="Unassembled WGS sequence"/>
</dbReference>
<evidence type="ECO:0000313" key="1">
    <source>
        <dbReference type="EMBL" id="KZS08193.1"/>
    </source>
</evidence>
<accession>A0A164QZ02</accession>
<gene>
    <name evidence="1" type="ORF">APZ42_027904</name>
</gene>
<evidence type="ECO:0000313" key="2">
    <source>
        <dbReference type="Proteomes" id="UP000076858"/>
    </source>
</evidence>
<dbReference type="AlphaFoldDB" id="A0A164QZ02"/>
<sequence length="60" mass="6508">MSRHAFDGSISVLRDGPGGSFLSDNQETFTIEILEMLRCGSKGGGLDLPVVKFFVVFQNS</sequence>
<proteinExistence type="predicted"/>
<comment type="caution">
    <text evidence="1">The sequence shown here is derived from an EMBL/GenBank/DDBJ whole genome shotgun (WGS) entry which is preliminary data.</text>
</comment>
<name>A0A164QZ02_9CRUS</name>
<dbReference type="EMBL" id="LRGB01002292">
    <property type="protein sequence ID" value="KZS08193.1"/>
    <property type="molecule type" value="Genomic_DNA"/>
</dbReference>
<organism evidence="1 2">
    <name type="scientific">Daphnia magna</name>
    <dbReference type="NCBI Taxonomy" id="35525"/>
    <lineage>
        <taxon>Eukaryota</taxon>
        <taxon>Metazoa</taxon>
        <taxon>Ecdysozoa</taxon>
        <taxon>Arthropoda</taxon>
        <taxon>Crustacea</taxon>
        <taxon>Branchiopoda</taxon>
        <taxon>Diplostraca</taxon>
        <taxon>Cladocera</taxon>
        <taxon>Anomopoda</taxon>
        <taxon>Daphniidae</taxon>
        <taxon>Daphnia</taxon>
    </lineage>
</organism>
<reference evidence="1 2" key="1">
    <citation type="submission" date="2016-03" db="EMBL/GenBank/DDBJ databases">
        <title>EvidentialGene: Evidence-directed Construction of Genes on Genomes.</title>
        <authorList>
            <person name="Gilbert D.G."/>
            <person name="Choi J.-H."/>
            <person name="Mockaitis K."/>
            <person name="Colbourne J."/>
            <person name="Pfrender M."/>
        </authorList>
    </citation>
    <scope>NUCLEOTIDE SEQUENCE [LARGE SCALE GENOMIC DNA]</scope>
    <source>
        <strain evidence="1 2">Xinb3</strain>
        <tissue evidence="1">Complete organism</tissue>
    </source>
</reference>
<keyword evidence="2" id="KW-1185">Reference proteome</keyword>
<protein>
    <submittedName>
        <fullName evidence="1">Uncharacterized protein</fullName>
    </submittedName>
</protein>